<dbReference type="Pfam" id="PF12893">
    <property type="entry name" value="Lumazine_bd_2"/>
    <property type="match status" value="1"/>
</dbReference>
<name>Q0AKS8_MARMM</name>
<organism evidence="2 3">
    <name type="scientific">Maricaulis maris (strain MCS10)</name>
    <name type="common">Caulobacter maris</name>
    <dbReference type="NCBI Taxonomy" id="394221"/>
    <lineage>
        <taxon>Bacteria</taxon>
        <taxon>Pseudomonadati</taxon>
        <taxon>Pseudomonadota</taxon>
        <taxon>Alphaproteobacteria</taxon>
        <taxon>Maricaulales</taxon>
        <taxon>Maricaulaceae</taxon>
        <taxon>Maricaulis</taxon>
    </lineage>
</organism>
<dbReference type="AlphaFoldDB" id="Q0AKS8"/>
<accession>Q0AKS8</accession>
<dbReference type="STRING" id="394221.Mmar10_2834"/>
<feature type="chain" id="PRO_5004168485" description="Lumazine-binding protein" evidence="1">
    <location>
        <begin position="21"/>
        <end position="154"/>
    </location>
</feature>
<keyword evidence="1" id="KW-0732">Signal</keyword>
<dbReference type="EMBL" id="CP000449">
    <property type="protein sequence ID" value="ABI67115.1"/>
    <property type="molecule type" value="Genomic_DNA"/>
</dbReference>
<dbReference type="Gene3D" id="3.10.450.50">
    <property type="match status" value="1"/>
</dbReference>
<gene>
    <name evidence="2" type="ordered locus">Mmar10_2834</name>
</gene>
<feature type="signal peptide" evidence="1">
    <location>
        <begin position="1"/>
        <end position="20"/>
    </location>
</feature>
<dbReference type="InterPro" id="IPR039437">
    <property type="entry name" value="FrzH/put_lumazine-bd"/>
</dbReference>
<proteinExistence type="predicted"/>
<evidence type="ECO:0008006" key="4">
    <source>
        <dbReference type="Google" id="ProtNLM"/>
    </source>
</evidence>
<sequence precursor="true">MNFLRLLCACLLLSSAGAAAQSIDDGSTFTDAESEIRAVISDYFWGRQAGDPEQLGRAFNLDNGQFAYVRRTDDGDSVVAMSLADFAARADGPLASPNDGRILSLDIVGDQMAFVKFELAGEPRTFIDYFVLYQVNGRWTIQSKTSAVFMHQDE</sequence>
<evidence type="ECO:0000313" key="3">
    <source>
        <dbReference type="Proteomes" id="UP000001964"/>
    </source>
</evidence>
<dbReference type="RefSeq" id="WP_011644759.1">
    <property type="nucleotide sequence ID" value="NC_008347.1"/>
</dbReference>
<dbReference type="eggNOG" id="ENOG5030NTN">
    <property type="taxonomic scope" value="Bacteria"/>
</dbReference>
<reference evidence="2 3" key="1">
    <citation type="submission" date="2006-08" db="EMBL/GenBank/DDBJ databases">
        <title>Complete sequence of Maricaulis maris MCS10.</title>
        <authorList>
            <consortium name="US DOE Joint Genome Institute"/>
            <person name="Copeland A."/>
            <person name="Lucas S."/>
            <person name="Lapidus A."/>
            <person name="Barry K."/>
            <person name="Detter J.C."/>
            <person name="Glavina del Rio T."/>
            <person name="Hammon N."/>
            <person name="Israni S."/>
            <person name="Dalin E."/>
            <person name="Tice H."/>
            <person name="Pitluck S."/>
            <person name="Saunders E."/>
            <person name="Brettin T."/>
            <person name="Bruce D."/>
            <person name="Han C."/>
            <person name="Tapia R."/>
            <person name="Gilna P."/>
            <person name="Schmutz J."/>
            <person name="Larimer F."/>
            <person name="Land M."/>
            <person name="Hauser L."/>
            <person name="Kyrpides N."/>
            <person name="Mikhailova N."/>
            <person name="Viollier P."/>
            <person name="Stephens C."/>
            <person name="Richardson P."/>
        </authorList>
    </citation>
    <scope>NUCLEOTIDE SEQUENCE [LARGE SCALE GENOMIC DNA]</scope>
    <source>
        <strain evidence="2 3">MCS10</strain>
    </source>
</reference>
<dbReference type="Proteomes" id="UP000001964">
    <property type="component" value="Chromosome"/>
</dbReference>
<dbReference type="KEGG" id="mmr:Mmar10_2834"/>
<evidence type="ECO:0000313" key="2">
    <source>
        <dbReference type="EMBL" id="ABI67115.1"/>
    </source>
</evidence>
<keyword evidence="3" id="KW-1185">Reference proteome</keyword>
<dbReference type="SUPFAM" id="SSF54427">
    <property type="entry name" value="NTF2-like"/>
    <property type="match status" value="1"/>
</dbReference>
<protein>
    <recommendedName>
        <fullName evidence="4">Lumazine-binding protein</fullName>
    </recommendedName>
</protein>
<dbReference type="HOGENOM" id="CLU_1702172_0_0_5"/>
<evidence type="ECO:0000256" key="1">
    <source>
        <dbReference type="SAM" id="SignalP"/>
    </source>
</evidence>
<dbReference type="InterPro" id="IPR032710">
    <property type="entry name" value="NTF2-like_dom_sf"/>
</dbReference>